<reference evidence="3" key="1">
    <citation type="journal article" date="2017" name="Front. Plant Sci.">
        <title>Climate Clever Clovers: New Paradigm to Reduce the Environmental Footprint of Ruminants by Breeding Low Methanogenic Forages Utilizing Haplotype Variation.</title>
        <authorList>
            <person name="Kaur P."/>
            <person name="Appels R."/>
            <person name="Bayer P.E."/>
            <person name="Keeble-Gagnere G."/>
            <person name="Wang J."/>
            <person name="Hirakawa H."/>
            <person name="Shirasawa K."/>
            <person name="Vercoe P."/>
            <person name="Stefanova K."/>
            <person name="Durmic Z."/>
            <person name="Nichols P."/>
            <person name="Revell C."/>
            <person name="Isobe S.N."/>
            <person name="Edwards D."/>
            <person name="Erskine W."/>
        </authorList>
    </citation>
    <scope>NUCLEOTIDE SEQUENCE [LARGE SCALE GENOMIC DNA]</scope>
    <source>
        <strain evidence="3">cv. Daliak</strain>
    </source>
</reference>
<keyword evidence="3" id="KW-1185">Reference proteome</keyword>
<dbReference type="PROSITE" id="PS50878">
    <property type="entry name" value="RT_POL"/>
    <property type="match status" value="1"/>
</dbReference>
<protein>
    <recommendedName>
        <fullName evidence="1">Reverse transcriptase domain-containing protein</fullName>
    </recommendedName>
</protein>
<dbReference type="AlphaFoldDB" id="A0A2Z6P6U9"/>
<gene>
    <name evidence="2" type="ORF">TSUD_88880</name>
</gene>
<name>A0A2Z6P6U9_TRISU</name>
<accession>A0A2Z6P6U9</accession>
<organism evidence="2 3">
    <name type="scientific">Trifolium subterraneum</name>
    <name type="common">Subterranean clover</name>
    <dbReference type="NCBI Taxonomy" id="3900"/>
    <lineage>
        <taxon>Eukaryota</taxon>
        <taxon>Viridiplantae</taxon>
        <taxon>Streptophyta</taxon>
        <taxon>Embryophyta</taxon>
        <taxon>Tracheophyta</taxon>
        <taxon>Spermatophyta</taxon>
        <taxon>Magnoliopsida</taxon>
        <taxon>eudicotyledons</taxon>
        <taxon>Gunneridae</taxon>
        <taxon>Pentapetalae</taxon>
        <taxon>rosids</taxon>
        <taxon>fabids</taxon>
        <taxon>Fabales</taxon>
        <taxon>Fabaceae</taxon>
        <taxon>Papilionoideae</taxon>
        <taxon>50 kb inversion clade</taxon>
        <taxon>NPAAA clade</taxon>
        <taxon>Hologalegina</taxon>
        <taxon>IRL clade</taxon>
        <taxon>Trifolieae</taxon>
        <taxon>Trifolium</taxon>
    </lineage>
</organism>
<dbReference type="Proteomes" id="UP000242715">
    <property type="component" value="Unassembled WGS sequence"/>
</dbReference>
<evidence type="ECO:0000259" key="1">
    <source>
        <dbReference type="PROSITE" id="PS50878"/>
    </source>
</evidence>
<dbReference type="CDD" id="cd01650">
    <property type="entry name" value="RT_nLTR_like"/>
    <property type="match status" value="1"/>
</dbReference>
<feature type="domain" description="Reverse transcriptase" evidence="1">
    <location>
        <begin position="1"/>
        <end position="224"/>
    </location>
</feature>
<evidence type="ECO:0000313" key="3">
    <source>
        <dbReference type="Proteomes" id="UP000242715"/>
    </source>
</evidence>
<dbReference type="Pfam" id="PF13966">
    <property type="entry name" value="zf-RVT"/>
    <property type="match status" value="1"/>
</dbReference>
<dbReference type="InterPro" id="IPR026960">
    <property type="entry name" value="RVT-Znf"/>
</dbReference>
<evidence type="ECO:0000313" key="2">
    <source>
        <dbReference type="EMBL" id="GAU43915.1"/>
    </source>
</evidence>
<dbReference type="InterPro" id="IPR043502">
    <property type="entry name" value="DNA/RNA_pol_sf"/>
</dbReference>
<dbReference type="PANTHER" id="PTHR33116">
    <property type="entry name" value="REVERSE TRANSCRIPTASE ZINC-BINDING DOMAIN-CONTAINING PROTEIN-RELATED-RELATED"/>
    <property type="match status" value="1"/>
</dbReference>
<sequence>MGSVISEFQTAFVRNRQIFDGILIANEVVDEARRAKKELMLFKVDFEKAYDSVDWGYLDAVMRRMGFPTLWRKWIKECVCTATASVLVNGSPSDEFPLERGLRQGDPLSPFLFLLAAEGLHVLMEAMEVQNIFTGYRVGNSAPISVSHLQFADDTLLMGTKCWANVRALRAVLVLFETMSGLKVNFNKSMLVGVNISDSWLGEAASGLGCRVGKIPFLYLGLPIGGDPRRLSFWEPVLTRLKKRLSGWKSRFLSFGGRLVLLKSVLTSLPVYALSFFKAPSGTISSIESILIKIFWGGCEDFRKISWVYWKTICLQKEYGGLGVRKLREFNLALLGKWCWRMLVDREGLWFRVLAARYGVERGSLCAGGTRGSSWWREVAHIRDGGGEAAGGWFGGNISRQVGDGSDTFFWTDPWVDGSPLSERFGRLFDLAVNKSDSVADMFQLGWGIGGDAWVWGRPLRAWEEELLGECQTLLLTISLQAHSLDRWLWRLDVDGGYTIQGAYQLLTAQDAVPLDAATGLIWHPQVPLKVSILAWRLLLDRLPTKVNLSYRGILPAGDSLCVSGCGAVESAQHVFLSCSTFGSLWSLVRSWVGSASVTAQTLSDHFIQFTTSAGGTRARRSFMQLIWLACVWVVWTERNHRLFRGSANSSLHMLDKIKTFSFRWLTAQSCTLALNYHSWWSSPMLCLGLC</sequence>
<dbReference type="EMBL" id="DF974001">
    <property type="protein sequence ID" value="GAU43915.1"/>
    <property type="molecule type" value="Genomic_DNA"/>
</dbReference>
<dbReference type="Pfam" id="PF00078">
    <property type="entry name" value="RVT_1"/>
    <property type="match status" value="1"/>
</dbReference>
<dbReference type="SUPFAM" id="SSF56672">
    <property type="entry name" value="DNA/RNA polymerases"/>
    <property type="match status" value="1"/>
</dbReference>
<dbReference type="PANTHER" id="PTHR33116:SF78">
    <property type="entry name" value="OS12G0587133 PROTEIN"/>
    <property type="match status" value="1"/>
</dbReference>
<proteinExistence type="predicted"/>
<dbReference type="OrthoDB" id="1426902at2759"/>
<dbReference type="InterPro" id="IPR000477">
    <property type="entry name" value="RT_dom"/>
</dbReference>